<evidence type="ECO:0000259" key="9">
    <source>
        <dbReference type="PROSITE" id="PS50011"/>
    </source>
</evidence>
<dbReference type="GO" id="GO:0030553">
    <property type="term" value="F:cGMP binding"/>
    <property type="evidence" value="ECO:0007669"/>
    <property type="project" value="UniProtKB-KW"/>
</dbReference>
<feature type="domain" description="Cyclic nucleotide-binding" evidence="10">
    <location>
        <begin position="359"/>
        <end position="440"/>
    </location>
</feature>
<dbReference type="GO" id="GO:0004672">
    <property type="term" value="F:protein kinase activity"/>
    <property type="evidence" value="ECO:0007669"/>
    <property type="project" value="InterPro"/>
</dbReference>
<keyword evidence="4" id="KW-0418">Kinase</keyword>
<dbReference type="Pfam" id="PF00027">
    <property type="entry name" value="cNMP_binding"/>
    <property type="match status" value="1"/>
</dbReference>
<dbReference type="PROSITE" id="PS50011">
    <property type="entry name" value="PROTEIN_KINASE_DOM"/>
    <property type="match status" value="1"/>
</dbReference>
<organism evidence="12">
    <name type="scientific">Micromonas pusilla (strain CCMP1545)</name>
    <name type="common">Picoplanktonic green alga</name>
    <dbReference type="NCBI Taxonomy" id="564608"/>
    <lineage>
        <taxon>Eukaryota</taxon>
        <taxon>Viridiplantae</taxon>
        <taxon>Chlorophyta</taxon>
        <taxon>Mamiellophyceae</taxon>
        <taxon>Mamiellales</taxon>
        <taxon>Mamiellaceae</taxon>
        <taxon>Micromonas</taxon>
    </lineage>
</organism>
<dbReference type="InterPro" id="IPR011009">
    <property type="entry name" value="Kinase-like_dom_sf"/>
</dbReference>
<dbReference type="PROSITE" id="PS00107">
    <property type="entry name" value="PROTEIN_KINASE_ATP"/>
    <property type="match status" value="1"/>
</dbReference>
<evidence type="ECO:0000256" key="1">
    <source>
        <dbReference type="ARBA" id="ARBA00022535"/>
    </source>
</evidence>
<accession>C1MUW7</accession>
<feature type="compositionally biased region" description="Low complexity" evidence="8">
    <location>
        <begin position="20"/>
        <end position="32"/>
    </location>
</feature>
<evidence type="ECO:0000256" key="2">
    <source>
        <dbReference type="ARBA" id="ARBA00022679"/>
    </source>
</evidence>
<dbReference type="AlphaFoldDB" id="C1MUW7"/>
<evidence type="ECO:0000313" key="11">
    <source>
        <dbReference type="EMBL" id="EEH56705.1"/>
    </source>
</evidence>
<dbReference type="PANTHER" id="PTHR24347">
    <property type="entry name" value="SERINE/THREONINE-PROTEIN KINASE"/>
    <property type="match status" value="1"/>
</dbReference>
<name>C1MUW7_MICPC</name>
<feature type="region of interest" description="Disordered" evidence="8">
    <location>
        <begin position="1"/>
        <end position="37"/>
    </location>
</feature>
<reference evidence="11 12" key="1">
    <citation type="journal article" date="2009" name="Science">
        <title>Green evolution and dynamic adaptations revealed by genomes of the marine picoeukaryotes Micromonas.</title>
        <authorList>
            <person name="Worden A.Z."/>
            <person name="Lee J.H."/>
            <person name="Mock T."/>
            <person name="Rouze P."/>
            <person name="Simmons M.P."/>
            <person name="Aerts A.L."/>
            <person name="Allen A.E."/>
            <person name="Cuvelier M.L."/>
            <person name="Derelle E."/>
            <person name="Everett M.V."/>
            <person name="Foulon E."/>
            <person name="Grimwood J."/>
            <person name="Gundlach H."/>
            <person name="Henrissat B."/>
            <person name="Napoli C."/>
            <person name="McDonald S.M."/>
            <person name="Parker M.S."/>
            <person name="Rombauts S."/>
            <person name="Salamov A."/>
            <person name="Von Dassow P."/>
            <person name="Badger J.H."/>
            <person name="Coutinho P.M."/>
            <person name="Demir E."/>
            <person name="Dubchak I."/>
            <person name="Gentemann C."/>
            <person name="Eikrem W."/>
            <person name="Gready J.E."/>
            <person name="John U."/>
            <person name="Lanier W."/>
            <person name="Lindquist E.A."/>
            <person name="Lucas S."/>
            <person name="Mayer K.F."/>
            <person name="Moreau H."/>
            <person name="Not F."/>
            <person name="Otillar R."/>
            <person name="Panaud O."/>
            <person name="Pangilinan J."/>
            <person name="Paulsen I."/>
            <person name="Piegu B."/>
            <person name="Poliakov A."/>
            <person name="Robbens S."/>
            <person name="Schmutz J."/>
            <person name="Toulza E."/>
            <person name="Wyss T."/>
            <person name="Zelensky A."/>
            <person name="Zhou K."/>
            <person name="Armbrust E.V."/>
            <person name="Bhattacharya D."/>
            <person name="Goodenough U.W."/>
            <person name="Van de Peer Y."/>
            <person name="Grigoriev I.V."/>
        </authorList>
    </citation>
    <scope>NUCLEOTIDE SEQUENCE [LARGE SCALE GENOMIC DNA]</scope>
    <source>
        <strain evidence="11 12">CCMP1545</strain>
    </source>
</reference>
<evidence type="ECO:0000313" key="12">
    <source>
        <dbReference type="Proteomes" id="UP000001876"/>
    </source>
</evidence>
<dbReference type="STRING" id="564608.C1MUW7"/>
<dbReference type="InterPro" id="IPR008271">
    <property type="entry name" value="Ser/Thr_kinase_AS"/>
</dbReference>
<keyword evidence="12" id="KW-1185">Reference proteome</keyword>
<evidence type="ECO:0000256" key="7">
    <source>
        <dbReference type="PROSITE-ProRule" id="PRU10141"/>
    </source>
</evidence>
<dbReference type="Gene3D" id="3.30.200.20">
    <property type="entry name" value="Phosphorylase Kinase, domain 1"/>
    <property type="match status" value="1"/>
</dbReference>
<evidence type="ECO:0000259" key="10">
    <source>
        <dbReference type="PROSITE" id="PS50042"/>
    </source>
</evidence>
<dbReference type="InterPro" id="IPR018490">
    <property type="entry name" value="cNMP-bd_dom_sf"/>
</dbReference>
<dbReference type="CDD" id="cd00038">
    <property type="entry name" value="CAP_ED"/>
    <property type="match status" value="1"/>
</dbReference>
<keyword evidence="5 7" id="KW-0067">ATP-binding</keyword>
<dbReference type="InterPro" id="IPR000719">
    <property type="entry name" value="Prot_kinase_dom"/>
</dbReference>
<dbReference type="SUPFAM" id="SSF56112">
    <property type="entry name" value="Protein kinase-like (PK-like)"/>
    <property type="match status" value="1"/>
</dbReference>
<gene>
    <name evidence="11" type="ORF">MICPUCDRAFT_58959</name>
</gene>
<keyword evidence="2" id="KW-0808">Transferase</keyword>
<feature type="binding site" evidence="7">
    <location>
        <position position="102"/>
    </location>
    <ligand>
        <name>ATP</name>
        <dbReference type="ChEBI" id="CHEBI:30616"/>
    </ligand>
</feature>
<proteinExistence type="predicted"/>
<dbReference type="Pfam" id="PF00069">
    <property type="entry name" value="Pkinase"/>
    <property type="match status" value="1"/>
</dbReference>
<dbReference type="InterPro" id="IPR018488">
    <property type="entry name" value="cNMP-bd_CS"/>
</dbReference>
<dbReference type="Gene3D" id="2.60.120.10">
    <property type="entry name" value="Jelly Rolls"/>
    <property type="match status" value="1"/>
</dbReference>
<dbReference type="eggNOG" id="KOG0032">
    <property type="taxonomic scope" value="Eukaryota"/>
</dbReference>
<dbReference type="OMA" id="HDRSITH"/>
<feature type="region of interest" description="Disordered" evidence="8">
    <location>
        <begin position="525"/>
        <end position="548"/>
    </location>
</feature>
<keyword evidence="3 7" id="KW-0547">Nucleotide-binding</keyword>
<evidence type="ECO:0000256" key="6">
    <source>
        <dbReference type="ARBA" id="ARBA00022992"/>
    </source>
</evidence>
<feature type="domain" description="Protein kinase" evidence="9">
    <location>
        <begin position="73"/>
        <end position="332"/>
    </location>
</feature>
<sequence>MGCTASKHATRVVKDAIEPADGANDASSRGASSRGGGAYVEVADLPDHTFTYPNPPRRHQTTGGITTAILADFSFGNVLGTGGFAVVKEATHVRTKKRYAVKIMNVAKDGDADEGMTMDEIAEEIRLTMSIQHENIVKVYDFYQTKRIVYVIMELLEGGELLEAVMDLGSYQERDAACIMKQLFIGLESIHEKSMAHRDLKLENLILARPNDLNSVRIADFGLAKKMRNARGKLSAQCGSPAYVAPEVIAGQQYTPAVDMWAAGCIMYALLCGELPFYEEDEQAMYKRITRGKMHEPSEDISAAGMDLIKGLLDHDAVSRLTAVEALEHKWISGALSSKNLGMDKTINRSRMQRFAETKMGSDLETREYDPGDLLIRQGERAKEVFLIKEGTCEVVVRTEDGEEEKVAERTAGEFVGEMGVKTQQGAGVADIDTVSDAKIEDGGKKKGEKNKKRELSSTTRGVLNVATLLRVKNKWLGGRRGADVRAVTHMKVLVLSSNQMQWVLEHDYGVHGEMGAIINERTQQLEKSKSNRESKAAKAKQAPEKKRLDAVNSISELELKN</sequence>
<dbReference type="PROSITE" id="PS00108">
    <property type="entry name" value="PROTEIN_KINASE_ST"/>
    <property type="match status" value="1"/>
</dbReference>
<dbReference type="SMART" id="SM00220">
    <property type="entry name" value="S_TKc"/>
    <property type="match status" value="1"/>
</dbReference>
<evidence type="ECO:0000256" key="8">
    <source>
        <dbReference type="SAM" id="MobiDB-lite"/>
    </source>
</evidence>
<dbReference type="OrthoDB" id="40902at2759"/>
<dbReference type="Proteomes" id="UP000001876">
    <property type="component" value="Unassembled WGS sequence"/>
</dbReference>
<dbReference type="SUPFAM" id="SSF51206">
    <property type="entry name" value="cAMP-binding domain-like"/>
    <property type="match status" value="1"/>
</dbReference>
<dbReference type="InterPro" id="IPR000595">
    <property type="entry name" value="cNMP-bd_dom"/>
</dbReference>
<dbReference type="Gene3D" id="1.10.510.10">
    <property type="entry name" value="Transferase(Phosphotransferase) domain 1"/>
    <property type="match status" value="1"/>
</dbReference>
<dbReference type="FunFam" id="1.10.510.10:FF:000571">
    <property type="entry name" value="Maternal embryonic leucine zipper kinase"/>
    <property type="match status" value="1"/>
</dbReference>
<protein>
    <submittedName>
        <fullName evidence="11">Predicted protein</fullName>
    </submittedName>
</protein>
<evidence type="ECO:0000256" key="4">
    <source>
        <dbReference type="ARBA" id="ARBA00022777"/>
    </source>
</evidence>
<dbReference type="PROSITE" id="PS00888">
    <property type="entry name" value="CNMP_BINDING_1"/>
    <property type="match status" value="1"/>
</dbReference>
<dbReference type="RefSeq" id="XP_003059573.1">
    <property type="nucleotide sequence ID" value="XM_003059527.1"/>
</dbReference>
<dbReference type="GeneID" id="9685013"/>
<dbReference type="InterPro" id="IPR017441">
    <property type="entry name" value="Protein_kinase_ATP_BS"/>
</dbReference>
<dbReference type="InterPro" id="IPR014710">
    <property type="entry name" value="RmlC-like_jellyroll"/>
</dbReference>
<evidence type="ECO:0000256" key="5">
    <source>
        <dbReference type="ARBA" id="ARBA00022840"/>
    </source>
</evidence>
<dbReference type="GO" id="GO:0005524">
    <property type="term" value="F:ATP binding"/>
    <property type="evidence" value="ECO:0007669"/>
    <property type="project" value="UniProtKB-UniRule"/>
</dbReference>
<evidence type="ECO:0000256" key="3">
    <source>
        <dbReference type="ARBA" id="ARBA00022741"/>
    </source>
</evidence>
<dbReference type="PROSITE" id="PS50042">
    <property type="entry name" value="CNMP_BINDING_3"/>
    <property type="match status" value="1"/>
</dbReference>
<dbReference type="EMBL" id="GG663740">
    <property type="protein sequence ID" value="EEH56705.1"/>
    <property type="molecule type" value="Genomic_DNA"/>
</dbReference>
<keyword evidence="6" id="KW-0142">cGMP-binding</keyword>
<dbReference type="KEGG" id="mpp:MICPUCDRAFT_58959"/>
<dbReference type="SMART" id="SM00100">
    <property type="entry name" value="cNMP"/>
    <property type="match status" value="1"/>
</dbReference>
<keyword evidence="1" id="KW-0140">cGMP</keyword>